<dbReference type="InterPro" id="IPR036770">
    <property type="entry name" value="Ankyrin_rpt-contain_sf"/>
</dbReference>
<evidence type="ECO:0000313" key="7">
    <source>
        <dbReference type="RefSeq" id="XP_005108189.1"/>
    </source>
</evidence>
<keyword evidence="6" id="KW-1185">Reference proteome</keyword>
<dbReference type="PROSITE" id="PS50088">
    <property type="entry name" value="ANK_REPEAT"/>
    <property type="match status" value="6"/>
</dbReference>
<evidence type="ECO:0000256" key="5">
    <source>
        <dbReference type="SAM" id="MobiDB-lite"/>
    </source>
</evidence>
<accession>A0ABM0K3Y1</accession>
<feature type="repeat" description="ANK" evidence="3">
    <location>
        <begin position="109"/>
        <end position="141"/>
    </location>
</feature>
<dbReference type="PRINTS" id="PR01415">
    <property type="entry name" value="ANKYRIN"/>
</dbReference>
<evidence type="ECO:0000256" key="3">
    <source>
        <dbReference type="PROSITE-ProRule" id="PRU00023"/>
    </source>
</evidence>
<dbReference type="PANTHER" id="PTHR24201">
    <property type="entry name" value="ANK_REP_REGION DOMAIN-CONTAINING PROTEIN"/>
    <property type="match status" value="1"/>
</dbReference>
<organism evidence="6 7">
    <name type="scientific">Aplysia californica</name>
    <name type="common">California sea hare</name>
    <dbReference type="NCBI Taxonomy" id="6500"/>
    <lineage>
        <taxon>Eukaryota</taxon>
        <taxon>Metazoa</taxon>
        <taxon>Spiralia</taxon>
        <taxon>Lophotrochozoa</taxon>
        <taxon>Mollusca</taxon>
        <taxon>Gastropoda</taxon>
        <taxon>Heterobranchia</taxon>
        <taxon>Euthyneura</taxon>
        <taxon>Tectipleura</taxon>
        <taxon>Aplysiida</taxon>
        <taxon>Aplysioidea</taxon>
        <taxon>Aplysiidae</taxon>
        <taxon>Aplysia</taxon>
    </lineage>
</organism>
<feature type="repeat" description="ANK" evidence="3">
    <location>
        <begin position="281"/>
        <end position="313"/>
    </location>
</feature>
<evidence type="ECO:0000256" key="4">
    <source>
        <dbReference type="SAM" id="Coils"/>
    </source>
</evidence>
<feature type="repeat" description="ANK" evidence="3">
    <location>
        <begin position="43"/>
        <end position="75"/>
    </location>
</feature>
<feature type="compositionally biased region" description="Acidic residues" evidence="5">
    <location>
        <begin position="340"/>
        <end position="362"/>
    </location>
</feature>
<evidence type="ECO:0000313" key="6">
    <source>
        <dbReference type="Proteomes" id="UP000694888"/>
    </source>
</evidence>
<evidence type="ECO:0000256" key="1">
    <source>
        <dbReference type="ARBA" id="ARBA00022737"/>
    </source>
</evidence>
<feature type="region of interest" description="Disordered" evidence="5">
    <location>
        <begin position="332"/>
        <end position="383"/>
    </location>
</feature>
<dbReference type="InterPro" id="IPR002110">
    <property type="entry name" value="Ankyrin_rpt"/>
</dbReference>
<feature type="coiled-coil region" evidence="4">
    <location>
        <begin position="425"/>
        <end position="459"/>
    </location>
</feature>
<dbReference type="Gene3D" id="1.25.40.20">
    <property type="entry name" value="Ankyrin repeat-containing domain"/>
    <property type="match status" value="3"/>
</dbReference>
<dbReference type="SUPFAM" id="SSF48403">
    <property type="entry name" value="Ankyrin repeat"/>
    <property type="match status" value="1"/>
</dbReference>
<dbReference type="GeneID" id="101846991"/>
<proteinExistence type="predicted"/>
<dbReference type="Proteomes" id="UP000694888">
    <property type="component" value="Unplaced"/>
</dbReference>
<dbReference type="SMART" id="SM00248">
    <property type="entry name" value="ANK"/>
    <property type="match status" value="8"/>
</dbReference>
<dbReference type="InterPro" id="IPR050776">
    <property type="entry name" value="Ank_Repeat/CDKN_Inhibitor"/>
</dbReference>
<sequence length="515" mass="57427">MPAASSDPTNYQTIHDAVRNCDVLHLEVMVKNGASVNEVEPKDKFTPLHSACNVGALECVHWLLWHGADPTVTTPRGWTPAHIAAIRGFENCVEALTNNGVSLSARDIRGQTPLHLASAHGHSFCLNTILRSGADVTCVDNLGWTSVHSAAYHGRMGCIQLLLKWGGVPDEVDNNGNIPAHLAAAEGNLPCLKFLVSNNGNAMSVLSARNDHGETPKDLAQQFYKDNILEYINHIEYEQDHPEEDENLSFPAHVAAYTGDLDHLRMLVENGVVNINERDDKGSTLAHKAAGQGHIRVLQWLIEMGANMNITNQAGETPRDVARRFAQLASVKLLGGGAPEEAEEPVDGSDESEEEDDDDEDGDGVRRRRRKAKKSKDNAKGRAKIKMDELERLLDVAKKNYVQLGGSLEEDRRRLREMRDKDHTIQELEAQLDYERLKREKLEAQLDQYRREIGYLSSQIEDMQLAGPSDEPQDYAIRKQKKKPKKKSYDEGGMFIKRNVTVSQKGTRFKKVPIV</sequence>
<feature type="repeat" description="ANK" evidence="3">
    <location>
        <begin position="175"/>
        <end position="201"/>
    </location>
</feature>
<reference evidence="7" key="1">
    <citation type="submission" date="2025-08" db="UniProtKB">
        <authorList>
            <consortium name="RefSeq"/>
        </authorList>
    </citation>
    <scope>IDENTIFICATION</scope>
</reference>
<keyword evidence="2 3" id="KW-0040">ANK repeat</keyword>
<dbReference type="Pfam" id="PF13637">
    <property type="entry name" value="Ank_4"/>
    <property type="match status" value="1"/>
</dbReference>
<dbReference type="Pfam" id="PF12796">
    <property type="entry name" value="Ank_2"/>
    <property type="match status" value="2"/>
</dbReference>
<feature type="region of interest" description="Disordered" evidence="5">
    <location>
        <begin position="463"/>
        <end position="493"/>
    </location>
</feature>
<dbReference type="PROSITE" id="PS50297">
    <property type="entry name" value="ANK_REP_REGION"/>
    <property type="match status" value="5"/>
</dbReference>
<feature type="repeat" description="ANK" evidence="3">
    <location>
        <begin position="76"/>
        <end position="108"/>
    </location>
</feature>
<keyword evidence="4" id="KW-0175">Coiled coil</keyword>
<dbReference type="PANTHER" id="PTHR24201:SF2">
    <property type="entry name" value="ANKYRIN REPEAT DOMAIN-CONTAINING PROTEIN 42"/>
    <property type="match status" value="1"/>
</dbReference>
<keyword evidence="1" id="KW-0677">Repeat</keyword>
<dbReference type="RefSeq" id="XP_005108189.1">
    <property type="nucleotide sequence ID" value="XM_005108132.3"/>
</dbReference>
<name>A0ABM0K3Y1_APLCA</name>
<protein>
    <submittedName>
        <fullName evidence="7">Ankyrin repeat domain-containing protein 42 isoform X1</fullName>
    </submittedName>
</protein>
<gene>
    <name evidence="7" type="primary">LOC101846991</name>
</gene>
<feature type="repeat" description="ANK" evidence="3">
    <location>
        <begin position="142"/>
        <end position="174"/>
    </location>
</feature>
<evidence type="ECO:0000256" key="2">
    <source>
        <dbReference type="ARBA" id="ARBA00023043"/>
    </source>
</evidence>